<dbReference type="Proteomes" id="UP001166191">
    <property type="component" value="Unassembled WGS sequence"/>
</dbReference>
<keyword evidence="2" id="KW-0732">Signal</keyword>
<feature type="compositionally biased region" description="Basic and acidic residues" evidence="1">
    <location>
        <begin position="147"/>
        <end position="171"/>
    </location>
</feature>
<dbReference type="RefSeq" id="WP_216034810.1">
    <property type="nucleotide sequence ID" value="NZ_JAHKNG010000065.1"/>
</dbReference>
<dbReference type="EMBL" id="JAHKNG010000065">
    <property type="protein sequence ID" value="MBU3032223.1"/>
    <property type="molecule type" value="Genomic_DNA"/>
</dbReference>
<reference evidence="3" key="1">
    <citation type="submission" date="2021-06" db="EMBL/GenBank/DDBJ databases">
        <title>Paracoccus bacterium XHP0099 sp. nov., isolated from the surface waters of the Yellow Sea.</title>
        <authorList>
            <person name="Xue H."/>
            <person name="Zhang D."/>
        </authorList>
    </citation>
    <scope>NUCLEOTIDE SEQUENCE</scope>
    <source>
        <strain evidence="3">XHP0099</strain>
    </source>
</reference>
<gene>
    <name evidence="3" type="ORF">KNW02_19225</name>
</gene>
<feature type="signal peptide" evidence="2">
    <location>
        <begin position="1"/>
        <end position="25"/>
    </location>
</feature>
<keyword evidence="4" id="KW-1185">Reference proteome</keyword>
<accession>A0ABS6ANP2</accession>
<feature type="compositionally biased region" description="Gly residues" evidence="1">
    <location>
        <begin position="181"/>
        <end position="192"/>
    </location>
</feature>
<evidence type="ECO:0000313" key="3">
    <source>
        <dbReference type="EMBL" id="MBU3032223.1"/>
    </source>
</evidence>
<evidence type="ECO:0000256" key="2">
    <source>
        <dbReference type="SAM" id="SignalP"/>
    </source>
</evidence>
<sequence length="261" mass="27103">MSRQAFTIAAGSVALAAVLGTATLAQDAAPAAPATDLPEILGALNLENIEIDAGKRGGRKIEGDLPGGGEIEAFVDPQGKVMMIEADDVVMPQSVIDAMVPQAVRDSGILSQFAVIDRIGGRDGRLMIGGEDASGEDLRAGFDEDGRLMRFGRGDDDHDRRDGRRDRDDRMHGKRDHGRGGPDMGPMGGPRGAAGQPGDMPPPPPFDAAALTEALTGAGYSGIGDPRPTGPRLLLEATNPAGEAVLLEVDPAGEVLRETAR</sequence>
<evidence type="ECO:0000256" key="1">
    <source>
        <dbReference type="SAM" id="MobiDB-lite"/>
    </source>
</evidence>
<comment type="caution">
    <text evidence="3">The sequence shown here is derived from an EMBL/GenBank/DDBJ whole genome shotgun (WGS) entry which is preliminary data.</text>
</comment>
<feature type="chain" id="PRO_5046268177" description="PepSY domain-containing protein" evidence="2">
    <location>
        <begin position="26"/>
        <end position="261"/>
    </location>
</feature>
<feature type="region of interest" description="Disordered" evidence="1">
    <location>
        <begin position="147"/>
        <end position="209"/>
    </location>
</feature>
<name>A0ABS6ANP2_9RHOB</name>
<evidence type="ECO:0008006" key="5">
    <source>
        <dbReference type="Google" id="ProtNLM"/>
    </source>
</evidence>
<organism evidence="3 4">
    <name type="scientific">Paracoccus marinaquae</name>
    <dbReference type="NCBI Taxonomy" id="2841926"/>
    <lineage>
        <taxon>Bacteria</taxon>
        <taxon>Pseudomonadati</taxon>
        <taxon>Pseudomonadota</taxon>
        <taxon>Alphaproteobacteria</taxon>
        <taxon>Rhodobacterales</taxon>
        <taxon>Paracoccaceae</taxon>
        <taxon>Paracoccus</taxon>
    </lineage>
</organism>
<proteinExistence type="predicted"/>
<evidence type="ECO:0000313" key="4">
    <source>
        <dbReference type="Proteomes" id="UP001166191"/>
    </source>
</evidence>
<protein>
    <recommendedName>
        <fullName evidence="5">PepSY domain-containing protein</fullName>
    </recommendedName>
</protein>